<feature type="transmembrane region" description="Helical" evidence="4">
    <location>
        <begin position="128"/>
        <end position="149"/>
    </location>
</feature>
<feature type="transmembrane region" description="Helical" evidence="4">
    <location>
        <begin position="334"/>
        <end position="356"/>
    </location>
</feature>
<keyword evidence="3 4" id="KW-0472">Membrane</keyword>
<protein>
    <submittedName>
        <fullName evidence="5">MFS transporter</fullName>
    </submittedName>
</protein>
<feature type="transmembrane region" description="Helical" evidence="4">
    <location>
        <begin position="252"/>
        <end position="269"/>
    </location>
</feature>
<feature type="transmembrane region" description="Helical" evidence="4">
    <location>
        <begin position="39"/>
        <end position="63"/>
    </location>
</feature>
<keyword evidence="6" id="KW-1185">Reference proteome</keyword>
<feature type="transmembrane region" description="Helical" evidence="4">
    <location>
        <begin position="276"/>
        <end position="295"/>
    </location>
</feature>
<keyword evidence="1 4" id="KW-0812">Transmembrane</keyword>
<dbReference type="EMBL" id="CP091512">
    <property type="protein sequence ID" value="UOO93113.1"/>
    <property type="molecule type" value="Genomic_DNA"/>
</dbReference>
<proteinExistence type="predicted"/>
<dbReference type="Proteomes" id="UP000832034">
    <property type="component" value="Chromosome"/>
</dbReference>
<feature type="transmembrane region" description="Helical" evidence="4">
    <location>
        <begin position="301"/>
        <end position="322"/>
    </location>
</feature>
<feature type="transmembrane region" description="Helical" evidence="4">
    <location>
        <begin position="210"/>
        <end position="232"/>
    </location>
</feature>
<evidence type="ECO:0000256" key="3">
    <source>
        <dbReference type="ARBA" id="ARBA00023136"/>
    </source>
</evidence>
<gene>
    <name evidence="5" type="ORF">LVJ81_03525</name>
</gene>
<reference evidence="5" key="1">
    <citation type="submission" date="2021-12" db="EMBL/GenBank/DDBJ databases">
        <authorList>
            <person name="Veyrier F.J."/>
        </authorList>
    </citation>
    <scope>NUCLEOTIDE SEQUENCE</scope>
    <source>
        <strain evidence="5">SAG 1488-6</strain>
    </source>
</reference>
<evidence type="ECO:0000313" key="5">
    <source>
        <dbReference type="EMBL" id="UOO93113.1"/>
    </source>
</evidence>
<feature type="transmembrane region" description="Helical" evidence="4">
    <location>
        <begin position="161"/>
        <end position="180"/>
    </location>
</feature>
<evidence type="ECO:0000256" key="4">
    <source>
        <dbReference type="SAM" id="Phobius"/>
    </source>
</evidence>
<accession>A0ABY4EBJ2</accession>
<dbReference type="InterPro" id="IPR036259">
    <property type="entry name" value="MFS_trans_sf"/>
</dbReference>
<evidence type="ECO:0000256" key="2">
    <source>
        <dbReference type="ARBA" id="ARBA00022989"/>
    </source>
</evidence>
<dbReference type="PANTHER" id="PTHR23523">
    <property type="match status" value="1"/>
</dbReference>
<keyword evidence="2 4" id="KW-1133">Transmembrane helix</keyword>
<dbReference type="PANTHER" id="PTHR23523:SF2">
    <property type="entry name" value="2-NITROIMIDAZOLE TRANSPORTER"/>
    <property type="match status" value="1"/>
</dbReference>
<dbReference type="RefSeq" id="WP_019958775.1">
    <property type="nucleotide sequence ID" value="NZ_CP091512.1"/>
</dbReference>
<feature type="transmembrane region" description="Helical" evidence="4">
    <location>
        <begin position="362"/>
        <end position="382"/>
    </location>
</feature>
<feature type="transmembrane region" description="Helical" evidence="4">
    <location>
        <begin position="75"/>
        <end position="92"/>
    </location>
</feature>
<organism evidence="5 6">
    <name type="scientific">Vitreoscilla stercoraria</name>
    <dbReference type="NCBI Taxonomy" id="61"/>
    <lineage>
        <taxon>Bacteria</taxon>
        <taxon>Pseudomonadati</taxon>
        <taxon>Pseudomonadota</taxon>
        <taxon>Betaproteobacteria</taxon>
        <taxon>Neisseriales</taxon>
        <taxon>Neisseriaceae</taxon>
        <taxon>Vitreoscilla</taxon>
    </lineage>
</organism>
<dbReference type="Pfam" id="PF07690">
    <property type="entry name" value="MFS_1"/>
    <property type="match status" value="1"/>
</dbReference>
<evidence type="ECO:0000256" key="1">
    <source>
        <dbReference type="ARBA" id="ARBA00022692"/>
    </source>
</evidence>
<dbReference type="InterPro" id="IPR011701">
    <property type="entry name" value="MFS"/>
</dbReference>
<feature type="transmembrane region" description="Helical" evidence="4">
    <location>
        <begin position="98"/>
        <end position="116"/>
    </location>
</feature>
<dbReference type="SUPFAM" id="SSF103473">
    <property type="entry name" value="MFS general substrate transporter"/>
    <property type="match status" value="1"/>
</dbReference>
<evidence type="ECO:0000313" key="6">
    <source>
        <dbReference type="Proteomes" id="UP000832034"/>
    </source>
</evidence>
<dbReference type="Gene3D" id="1.20.1250.20">
    <property type="entry name" value="MFS general substrate transporter like domains"/>
    <property type="match status" value="1"/>
</dbReference>
<dbReference type="InterPro" id="IPR052524">
    <property type="entry name" value="MFS_Cyanate_Porter"/>
</dbReference>
<reference evidence="5" key="2">
    <citation type="journal article" date="2022" name="Res Sq">
        <title>Evolution of multicellular longitudinally dividing oral cavity symbionts (Neisseriaceae).</title>
        <authorList>
            <person name="Nyongesa S."/>
            <person name="Weber P."/>
            <person name="Bernet E."/>
            <person name="Pullido F."/>
            <person name="Nieckarz M."/>
            <person name="Delaby M."/>
            <person name="Nieves C."/>
            <person name="Viehboeck T."/>
            <person name="Krause N."/>
            <person name="Rivera-Millot A."/>
            <person name="Nakamura A."/>
            <person name="Vischer N."/>
            <person name="VanNieuwenhze M."/>
            <person name="Brun Y."/>
            <person name="Cava F."/>
            <person name="Bulgheresi S."/>
            <person name="Veyrier F."/>
        </authorList>
    </citation>
    <scope>NUCLEOTIDE SEQUENCE</scope>
    <source>
        <strain evidence="5">SAG 1488-6</strain>
    </source>
</reference>
<name>A0ABY4EBJ2_VITST</name>
<sequence>MSTKRLSLLLIGILLIAANLRLPITSIGPVIQNIGQDFQLSSAALGLLTTLPLLAFAIISPLAPKLAQRIGLNRSLSVCLIVIIVGFTGRLLPSLSLFYLSTALIGAGIAIGNVLLPSLIKQRYPDNIALMTSVYAFTMSVAAALASMWVLPLTNWWQGQWAWALGSFVLLPIVSLVLWLPQCRREPTPAQTHATEQAHTPSKPMWHYGLAWQVTIFLGLNSMIYYSIITWLPSMLQDASYTAAQAGSLHGWLQMASALPGFLLVPLIRRCADQRVPASLVSGLMLAGLLGLAYFPQYATVWAIAIGFGSGGTILLGLMFMGLRTQTPQKAASLSAMAQSIGYLLAAAAPPLLGLLQQQSASWFGVLWLLSVAAFIVLINGLGAGRNLKIP</sequence>